<organism evidence="2 3">
    <name type="scientific">Xenoophorus captivus</name>
    <dbReference type="NCBI Taxonomy" id="1517983"/>
    <lineage>
        <taxon>Eukaryota</taxon>
        <taxon>Metazoa</taxon>
        <taxon>Chordata</taxon>
        <taxon>Craniata</taxon>
        <taxon>Vertebrata</taxon>
        <taxon>Euteleostomi</taxon>
        <taxon>Actinopterygii</taxon>
        <taxon>Neopterygii</taxon>
        <taxon>Teleostei</taxon>
        <taxon>Neoteleostei</taxon>
        <taxon>Acanthomorphata</taxon>
        <taxon>Ovalentaria</taxon>
        <taxon>Atherinomorphae</taxon>
        <taxon>Cyprinodontiformes</taxon>
        <taxon>Goodeidae</taxon>
        <taxon>Xenoophorus</taxon>
    </lineage>
</organism>
<evidence type="ECO:0000313" key="2">
    <source>
        <dbReference type="EMBL" id="MEQ2208475.1"/>
    </source>
</evidence>
<dbReference type="Proteomes" id="UP001434883">
    <property type="component" value="Unassembled WGS sequence"/>
</dbReference>
<evidence type="ECO:0000256" key="1">
    <source>
        <dbReference type="SAM" id="MobiDB-lite"/>
    </source>
</evidence>
<gene>
    <name evidence="2" type="ORF">XENOCAPTIV_001518</name>
</gene>
<comment type="caution">
    <text evidence="2">The sequence shown here is derived from an EMBL/GenBank/DDBJ whole genome shotgun (WGS) entry which is preliminary data.</text>
</comment>
<accession>A0ABV0RK63</accession>
<feature type="compositionally biased region" description="Polar residues" evidence="1">
    <location>
        <begin position="1"/>
        <end position="13"/>
    </location>
</feature>
<evidence type="ECO:0000313" key="3">
    <source>
        <dbReference type="Proteomes" id="UP001434883"/>
    </source>
</evidence>
<proteinExistence type="predicted"/>
<name>A0ABV0RK63_9TELE</name>
<keyword evidence="3" id="KW-1185">Reference proteome</keyword>
<feature type="region of interest" description="Disordered" evidence="1">
    <location>
        <begin position="1"/>
        <end position="55"/>
    </location>
</feature>
<reference evidence="2 3" key="1">
    <citation type="submission" date="2021-06" db="EMBL/GenBank/DDBJ databases">
        <authorList>
            <person name="Palmer J.M."/>
        </authorList>
    </citation>
    <scope>NUCLEOTIDE SEQUENCE [LARGE SCALE GENOMIC DNA]</scope>
    <source>
        <strain evidence="2 3">XC_2019</strain>
        <tissue evidence="2">Muscle</tissue>
    </source>
</reference>
<feature type="compositionally biased region" description="Low complexity" evidence="1">
    <location>
        <begin position="45"/>
        <end position="55"/>
    </location>
</feature>
<protein>
    <submittedName>
        <fullName evidence="2">Uncharacterized protein</fullName>
    </submittedName>
</protein>
<dbReference type="EMBL" id="JAHRIN010050527">
    <property type="protein sequence ID" value="MEQ2208475.1"/>
    <property type="molecule type" value="Genomic_DNA"/>
</dbReference>
<sequence>MGESSYTTLINDINQEEVGRSGGARTVPSHLAGRPSPDREHLPAEESQAAAETTTTVGLCLSPTVEYVDGRAAHLWDLLDHNWI</sequence>